<dbReference type="PANTHER" id="PTHR31872:SF7">
    <property type="entry name" value="TRANSMEMBRANE PROTEIN 179B-LIKE"/>
    <property type="match status" value="1"/>
</dbReference>
<organism evidence="7 8">
    <name type="scientific">Clavelina lepadiformis</name>
    <name type="common">Light-bulb sea squirt</name>
    <name type="synonym">Ascidia lepadiformis</name>
    <dbReference type="NCBI Taxonomy" id="159417"/>
    <lineage>
        <taxon>Eukaryota</taxon>
        <taxon>Metazoa</taxon>
        <taxon>Chordata</taxon>
        <taxon>Tunicata</taxon>
        <taxon>Ascidiacea</taxon>
        <taxon>Aplousobranchia</taxon>
        <taxon>Clavelinidae</taxon>
        <taxon>Clavelina</taxon>
    </lineage>
</organism>
<comment type="subcellular location">
    <subcellularLocation>
        <location evidence="1">Membrane</location>
        <topology evidence="1">Multi-pass membrane protein</topology>
    </subcellularLocation>
</comment>
<evidence type="ECO:0000256" key="4">
    <source>
        <dbReference type="ARBA" id="ARBA00023136"/>
    </source>
</evidence>
<keyword evidence="2 6" id="KW-0812">Transmembrane</keyword>
<comment type="caution">
    <text evidence="7">The sequence shown here is derived from an EMBL/GenBank/DDBJ whole genome shotgun (WGS) entry which is preliminary data.</text>
</comment>
<dbReference type="PANTHER" id="PTHR31872">
    <property type="entry name" value="TRANSMEMBRANE PROTEIN 179"/>
    <property type="match status" value="1"/>
</dbReference>
<feature type="transmembrane region" description="Helical" evidence="6">
    <location>
        <begin position="106"/>
        <end position="131"/>
    </location>
</feature>
<dbReference type="InterPro" id="IPR029673">
    <property type="entry name" value="TMEM179"/>
</dbReference>
<keyword evidence="3 6" id="KW-1133">Transmembrane helix</keyword>
<keyword evidence="4 6" id="KW-0472">Membrane</keyword>
<gene>
    <name evidence="7" type="ORF">CVLEPA_LOCUS28350</name>
</gene>
<reference evidence="7 8" key="1">
    <citation type="submission" date="2024-02" db="EMBL/GenBank/DDBJ databases">
        <authorList>
            <person name="Daric V."/>
            <person name="Darras S."/>
        </authorList>
    </citation>
    <scope>NUCLEOTIDE SEQUENCE [LARGE SCALE GENOMIC DNA]</scope>
</reference>
<sequence>MACPKVDFIVGPAIIIYLATAITEIVSSVPVGLVQSDFKGQCILSAKVDYNNDNNTFIVLSFGSKSACEFCTYLTIFTVLFPLVYGGYSAYALYKSIDNAEQMWVLPAMMLNVLLLVLKFISSCILSVGVAQLCSSVTKSSGLGTCKEGQHKSWFVWPTGDLDGSNYDTYLTTAQSASWFCVFEWILLSVLVVLHYRRNISIRSNGSAMPTTDGFSASDTAGVVANEHLPGTSVVNPNYFGGDSGA</sequence>
<evidence type="ECO:0000256" key="6">
    <source>
        <dbReference type="SAM" id="Phobius"/>
    </source>
</evidence>
<dbReference type="Pfam" id="PF26158">
    <property type="entry name" value="Claudin_TMEM179-179B"/>
    <property type="match status" value="1"/>
</dbReference>
<feature type="transmembrane region" description="Helical" evidence="6">
    <location>
        <begin position="177"/>
        <end position="196"/>
    </location>
</feature>
<dbReference type="EMBL" id="CAWYQH010000141">
    <property type="protein sequence ID" value="CAK8695053.1"/>
    <property type="molecule type" value="Genomic_DNA"/>
</dbReference>
<evidence type="ECO:0000256" key="5">
    <source>
        <dbReference type="ARBA" id="ARBA00093776"/>
    </source>
</evidence>
<dbReference type="InterPro" id="IPR059010">
    <property type="entry name" value="TMEM179-179B"/>
</dbReference>
<evidence type="ECO:0000313" key="7">
    <source>
        <dbReference type="EMBL" id="CAK8695053.1"/>
    </source>
</evidence>
<evidence type="ECO:0000256" key="2">
    <source>
        <dbReference type="ARBA" id="ARBA00022692"/>
    </source>
</evidence>
<dbReference type="Proteomes" id="UP001642483">
    <property type="component" value="Unassembled WGS sequence"/>
</dbReference>
<feature type="transmembrane region" description="Helical" evidence="6">
    <location>
        <begin position="73"/>
        <end position="94"/>
    </location>
</feature>
<keyword evidence="8" id="KW-1185">Reference proteome</keyword>
<comment type="similarity">
    <text evidence="5">Belongs to the TMEM179 family.</text>
</comment>
<name>A0ABP0GUR1_CLALP</name>
<accession>A0ABP0GUR1</accession>
<protein>
    <submittedName>
        <fullName evidence="7">Uncharacterized protein</fullName>
    </submittedName>
</protein>
<evidence type="ECO:0000256" key="1">
    <source>
        <dbReference type="ARBA" id="ARBA00004141"/>
    </source>
</evidence>
<evidence type="ECO:0000256" key="3">
    <source>
        <dbReference type="ARBA" id="ARBA00022989"/>
    </source>
</evidence>
<evidence type="ECO:0000313" key="8">
    <source>
        <dbReference type="Proteomes" id="UP001642483"/>
    </source>
</evidence>
<proteinExistence type="inferred from homology"/>